<reference evidence="4 5" key="1">
    <citation type="submission" date="2016-06" db="UniProtKB">
        <authorList>
            <consortium name="WormBaseParasite"/>
        </authorList>
    </citation>
    <scope>IDENTIFICATION</scope>
</reference>
<name>A0A183DJG4_9BILA</name>
<dbReference type="PANTHER" id="PTHR15605:SF2">
    <property type="entry name" value="KINESIN-ASSOCIATED PROTEIN 3"/>
    <property type="match status" value="1"/>
</dbReference>
<dbReference type="InterPro" id="IPR008658">
    <property type="entry name" value="KAP3"/>
</dbReference>
<protein>
    <submittedName>
        <fullName evidence="4 5">Importin subunit beta-1</fullName>
    </submittedName>
</protein>
<dbReference type="GO" id="GO:0044782">
    <property type="term" value="P:cilium organization"/>
    <property type="evidence" value="ECO:0007669"/>
    <property type="project" value="TreeGrafter"/>
</dbReference>
<organism evidence="4">
    <name type="scientific">Gongylonema pulchrum</name>
    <dbReference type="NCBI Taxonomy" id="637853"/>
    <lineage>
        <taxon>Eukaryota</taxon>
        <taxon>Metazoa</taxon>
        <taxon>Ecdysozoa</taxon>
        <taxon>Nematoda</taxon>
        <taxon>Chromadorea</taxon>
        <taxon>Rhabditida</taxon>
        <taxon>Spirurina</taxon>
        <taxon>Spiruromorpha</taxon>
        <taxon>Spiruroidea</taxon>
        <taxon>Gongylonematidae</taxon>
        <taxon>Gongylonema</taxon>
    </lineage>
</organism>
<dbReference type="EMBL" id="UYRT01026988">
    <property type="protein sequence ID" value="VDK65827.1"/>
    <property type="molecule type" value="Genomic_DNA"/>
</dbReference>
<sequence length="65" mass="7092">MVVQVVYVFYAIITHEELSESVMGGSAQVGAYLIDLMHDKNAPIRAICDRALAIIAVCFTLNHAV</sequence>
<dbReference type="OrthoDB" id="10265679at2759"/>
<dbReference type="PANTHER" id="PTHR15605">
    <property type="entry name" value="KINESIN-ASSOCIATED PROTEINS"/>
    <property type="match status" value="1"/>
</dbReference>
<reference evidence="1 3" key="2">
    <citation type="submission" date="2018-11" db="EMBL/GenBank/DDBJ databases">
        <authorList>
            <consortium name="Pathogen Informatics"/>
        </authorList>
    </citation>
    <scope>NUCLEOTIDE SEQUENCE [LARGE SCALE GENOMIC DNA]</scope>
</reference>
<dbReference type="AlphaFoldDB" id="A0A183DJG4"/>
<dbReference type="GO" id="GO:0007018">
    <property type="term" value="P:microtubule-based movement"/>
    <property type="evidence" value="ECO:0007669"/>
    <property type="project" value="TreeGrafter"/>
</dbReference>
<dbReference type="WBParaSite" id="GPUH_0000887501-mRNA-1">
    <property type="protein sequence ID" value="GPUH_0000887501-mRNA-1"/>
    <property type="gene ID" value="GPUH_0000887501"/>
</dbReference>
<proteinExistence type="predicted"/>
<dbReference type="GO" id="GO:0016939">
    <property type="term" value="C:kinesin II complex"/>
    <property type="evidence" value="ECO:0007669"/>
    <property type="project" value="TreeGrafter"/>
</dbReference>
<dbReference type="Pfam" id="PF05804">
    <property type="entry name" value="KAP"/>
    <property type="match status" value="1"/>
</dbReference>
<dbReference type="GO" id="GO:0019894">
    <property type="term" value="F:kinesin binding"/>
    <property type="evidence" value="ECO:0007669"/>
    <property type="project" value="InterPro"/>
</dbReference>
<gene>
    <name evidence="1" type="ORF">GPUH_LOCUS8855</name>
    <name evidence="2" type="ORF">GPUH_LOCUS8865</name>
</gene>
<evidence type="ECO:0000313" key="2">
    <source>
        <dbReference type="EMBL" id="VDK65827.1"/>
    </source>
</evidence>
<dbReference type="Proteomes" id="UP000271098">
    <property type="component" value="Unassembled WGS sequence"/>
</dbReference>
<dbReference type="GO" id="GO:0005930">
    <property type="term" value="C:axoneme"/>
    <property type="evidence" value="ECO:0007669"/>
    <property type="project" value="TreeGrafter"/>
</dbReference>
<evidence type="ECO:0000313" key="4">
    <source>
        <dbReference type="WBParaSite" id="GPUH_0000886501-mRNA-1"/>
    </source>
</evidence>
<evidence type="ECO:0000313" key="1">
    <source>
        <dbReference type="EMBL" id="VDK65770.1"/>
    </source>
</evidence>
<evidence type="ECO:0000313" key="3">
    <source>
        <dbReference type="Proteomes" id="UP000271098"/>
    </source>
</evidence>
<keyword evidence="3" id="KW-1185">Reference proteome</keyword>
<accession>A0A183DJG4</accession>
<dbReference type="EMBL" id="UYRT01026944">
    <property type="protein sequence ID" value="VDK65770.1"/>
    <property type="molecule type" value="Genomic_DNA"/>
</dbReference>
<evidence type="ECO:0000313" key="5">
    <source>
        <dbReference type="WBParaSite" id="GPUH_0000887501-mRNA-1"/>
    </source>
</evidence>
<dbReference type="GO" id="GO:0035869">
    <property type="term" value="C:ciliary transition zone"/>
    <property type="evidence" value="ECO:0007669"/>
    <property type="project" value="TreeGrafter"/>
</dbReference>
<dbReference type="WBParaSite" id="GPUH_0000886501-mRNA-1">
    <property type="protein sequence ID" value="GPUH_0000886501-mRNA-1"/>
    <property type="gene ID" value="GPUH_0000886501"/>
</dbReference>